<dbReference type="GO" id="GO:0020037">
    <property type="term" value="F:heme binding"/>
    <property type="evidence" value="ECO:0007669"/>
    <property type="project" value="InterPro"/>
</dbReference>
<keyword evidence="2" id="KW-0349">Heme</keyword>
<evidence type="ECO:0000313" key="9">
    <source>
        <dbReference type="Proteomes" id="UP000187203"/>
    </source>
</evidence>
<protein>
    <submittedName>
        <fullName evidence="8">Cytochrome P450</fullName>
    </submittedName>
</protein>
<dbReference type="STRING" id="93759.A0A1R3KS00"/>
<dbReference type="InterPro" id="IPR001128">
    <property type="entry name" value="Cyt_P450"/>
</dbReference>
<comment type="similarity">
    <text evidence="1">Belongs to the cytochrome P450 family.</text>
</comment>
<dbReference type="Gene3D" id="1.10.630.10">
    <property type="entry name" value="Cytochrome P450"/>
    <property type="match status" value="1"/>
</dbReference>
<dbReference type="PANTHER" id="PTHR47947">
    <property type="entry name" value="CYTOCHROME P450 82C3-RELATED"/>
    <property type="match status" value="1"/>
</dbReference>
<reference evidence="9" key="1">
    <citation type="submission" date="2013-09" db="EMBL/GenBank/DDBJ databases">
        <title>Corchorus olitorius genome sequencing.</title>
        <authorList>
            <person name="Alam M."/>
            <person name="Haque M.S."/>
            <person name="Islam M.S."/>
            <person name="Emdad E.M."/>
            <person name="Islam M.M."/>
            <person name="Ahmed B."/>
            <person name="Halim A."/>
            <person name="Hossen Q.M.M."/>
            <person name="Hossain M.Z."/>
            <person name="Ahmed R."/>
            <person name="Khan M.M."/>
            <person name="Islam R."/>
            <person name="Rashid M.M."/>
            <person name="Khan S.A."/>
            <person name="Rahman M.S."/>
            <person name="Alam M."/>
            <person name="Yahiya A.S."/>
            <person name="Khan M.S."/>
            <person name="Azam M.S."/>
            <person name="Haque T."/>
            <person name="Lashkar M.Z.H."/>
            <person name="Akhand A.I."/>
            <person name="Morshed G."/>
            <person name="Roy S."/>
            <person name="Uddin K.S."/>
            <person name="Rabeya T."/>
            <person name="Hossain A.S."/>
            <person name="Chowdhury A."/>
            <person name="Snigdha A.R."/>
            <person name="Mortoza M.S."/>
            <person name="Matin S.A."/>
            <person name="Hoque S.M.E."/>
            <person name="Islam M.K."/>
            <person name="Roy D.K."/>
            <person name="Haider R."/>
            <person name="Moosa M.M."/>
            <person name="Elias S.M."/>
            <person name="Hasan A.M."/>
            <person name="Jahan S."/>
            <person name="Shafiuddin M."/>
            <person name="Mahmood N."/>
            <person name="Shommy N.S."/>
        </authorList>
    </citation>
    <scope>NUCLEOTIDE SEQUENCE [LARGE SCALE GENOMIC DNA]</scope>
    <source>
        <strain evidence="9">cv. O-4</strain>
    </source>
</reference>
<dbReference type="InterPro" id="IPR036396">
    <property type="entry name" value="Cyt_P450_sf"/>
</dbReference>
<dbReference type="GO" id="GO:0046246">
    <property type="term" value="P:terpene biosynthetic process"/>
    <property type="evidence" value="ECO:0007669"/>
    <property type="project" value="TreeGrafter"/>
</dbReference>
<name>A0A1R3KS00_9ROSI</name>
<evidence type="ECO:0000256" key="5">
    <source>
        <dbReference type="ARBA" id="ARBA00023004"/>
    </source>
</evidence>
<proteinExistence type="inferred from homology"/>
<accession>A0A1R3KS00</accession>
<keyword evidence="9" id="KW-1185">Reference proteome</keyword>
<dbReference type="EMBL" id="AWUE01012142">
    <property type="protein sequence ID" value="OMP09866.1"/>
    <property type="molecule type" value="Genomic_DNA"/>
</dbReference>
<keyword evidence="3" id="KW-0479">Metal-binding</keyword>
<evidence type="ECO:0000256" key="1">
    <source>
        <dbReference type="ARBA" id="ARBA00010617"/>
    </source>
</evidence>
<dbReference type="OrthoDB" id="507451at2759"/>
<dbReference type="GO" id="GO:0005506">
    <property type="term" value="F:iron ion binding"/>
    <property type="evidence" value="ECO:0007669"/>
    <property type="project" value="InterPro"/>
</dbReference>
<evidence type="ECO:0000256" key="6">
    <source>
        <dbReference type="ARBA" id="ARBA00023033"/>
    </source>
</evidence>
<dbReference type="Proteomes" id="UP000187203">
    <property type="component" value="Unassembled WGS sequence"/>
</dbReference>
<dbReference type="GO" id="GO:0016705">
    <property type="term" value="F:oxidoreductase activity, acting on paired donors, with incorporation or reduction of molecular oxygen"/>
    <property type="evidence" value="ECO:0007669"/>
    <property type="project" value="InterPro"/>
</dbReference>
<gene>
    <name evidence="8" type="ORF">COLO4_05067</name>
</gene>
<sequence>MADKFGPIYSLKLGQHRVLVVSSWEIAKDCFTTNDKTLATRASIAAGKHIGYNNAIFALAPYGEYWRTIRKIATIELFSTHRLEKLKHIRLSEMDLFIKEMFQLCAGRAENWAQVTMSEVLERLTFNVSLRTLVGKRFSSSSYAQVNSEPWRYEKAIKQALYLSGIFILADALPYLEWLDIQGHVRSMKKTAKEIDSVISVWLEDHLRRRKESQGSCESDFMDVMLANLADDADTGREASGYGGRPGACLTQDEPSRGCPLATSPRGPL</sequence>
<comment type="caution">
    <text evidence="8">The sequence shown here is derived from an EMBL/GenBank/DDBJ whole genome shotgun (WGS) entry which is preliminary data.</text>
</comment>
<evidence type="ECO:0000256" key="2">
    <source>
        <dbReference type="ARBA" id="ARBA00022617"/>
    </source>
</evidence>
<keyword evidence="4" id="KW-0560">Oxidoreductase</keyword>
<dbReference type="AlphaFoldDB" id="A0A1R3KS00"/>
<dbReference type="SUPFAM" id="SSF48264">
    <property type="entry name" value="Cytochrome P450"/>
    <property type="match status" value="1"/>
</dbReference>
<evidence type="ECO:0000256" key="4">
    <source>
        <dbReference type="ARBA" id="ARBA00023002"/>
    </source>
</evidence>
<organism evidence="8 9">
    <name type="scientific">Corchorus olitorius</name>
    <dbReference type="NCBI Taxonomy" id="93759"/>
    <lineage>
        <taxon>Eukaryota</taxon>
        <taxon>Viridiplantae</taxon>
        <taxon>Streptophyta</taxon>
        <taxon>Embryophyta</taxon>
        <taxon>Tracheophyta</taxon>
        <taxon>Spermatophyta</taxon>
        <taxon>Magnoliopsida</taxon>
        <taxon>eudicotyledons</taxon>
        <taxon>Gunneridae</taxon>
        <taxon>Pentapetalae</taxon>
        <taxon>rosids</taxon>
        <taxon>malvids</taxon>
        <taxon>Malvales</taxon>
        <taxon>Malvaceae</taxon>
        <taxon>Grewioideae</taxon>
        <taxon>Apeibeae</taxon>
        <taxon>Corchorus</taxon>
    </lineage>
</organism>
<dbReference type="Pfam" id="PF00067">
    <property type="entry name" value="p450"/>
    <property type="match status" value="1"/>
</dbReference>
<dbReference type="PANTHER" id="PTHR47947:SF25">
    <property type="entry name" value="DIMETHYLNONATRIENE SYNTHASE"/>
    <property type="match status" value="1"/>
</dbReference>
<dbReference type="GO" id="GO:0004497">
    <property type="term" value="F:monooxygenase activity"/>
    <property type="evidence" value="ECO:0007669"/>
    <property type="project" value="UniProtKB-KW"/>
</dbReference>
<dbReference type="InterPro" id="IPR050651">
    <property type="entry name" value="Plant_Cytochrome_P450_Monoox"/>
</dbReference>
<evidence type="ECO:0000256" key="3">
    <source>
        <dbReference type="ARBA" id="ARBA00022723"/>
    </source>
</evidence>
<feature type="region of interest" description="Disordered" evidence="7">
    <location>
        <begin position="237"/>
        <end position="269"/>
    </location>
</feature>
<evidence type="ECO:0000313" key="8">
    <source>
        <dbReference type="EMBL" id="OMP09866.1"/>
    </source>
</evidence>
<keyword evidence="6" id="KW-0503">Monooxygenase</keyword>
<keyword evidence="5" id="KW-0408">Iron</keyword>
<dbReference type="InterPro" id="IPR002401">
    <property type="entry name" value="Cyt_P450_E_grp-I"/>
</dbReference>
<dbReference type="PRINTS" id="PR00463">
    <property type="entry name" value="EP450I"/>
</dbReference>
<evidence type="ECO:0000256" key="7">
    <source>
        <dbReference type="SAM" id="MobiDB-lite"/>
    </source>
</evidence>